<evidence type="ECO:0000256" key="1">
    <source>
        <dbReference type="ARBA" id="ARBA00010617"/>
    </source>
</evidence>
<proteinExistence type="inferred from homology"/>
<dbReference type="InterPro" id="IPR002401">
    <property type="entry name" value="Cyt_P450_E_grp-I"/>
</dbReference>
<dbReference type="GO" id="GO:0016705">
    <property type="term" value="F:oxidoreductase activity, acting on paired donors, with incorporation or reduction of molecular oxygen"/>
    <property type="evidence" value="ECO:0007669"/>
    <property type="project" value="InterPro"/>
</dbReference>
<dbReference type="InterPro" id="IPR050121">
    <property type="entry name" value="Cytochrome_P450_monoxygenase"/>
</dbReference>
<reference evidence="3" key="1">
    <citation type="journal article" date="2016" name="Nat. Commun.">
        <title>The Gonium pectorale genome demonstrates co-option of cell cycle regulation during the evolution of multicellularity.</title>
        <authorList>
            <person name="Hanschen E.R."/>
            <person name="Marriage T.N."/>
            <person name="Ferris P.J."/>
            <person name="Hamaji T."/>
            <person name="Toyoda A."/>
            <person name="Fujiyama A."/>
            <person name="Neme R."/>
            <person name="Noguchi H."/>
            <person name="Minakuchi Y."/>
            <person name="Suzuki M."/>
            <person name="Kawai-Toyooka H."/>
            <person name="Smith D.R."/>
            <person name="Sparks H."/>
            <person name="Anderson J."/>
            <person name="Bakaric R."/>
            <person name="Luria V."/>
            <person name="Karger A."/>
            <person name="Kirschner M.W."/>
            <person name="Durand P.M."/>
            <person name="Michod R.E."/>
            <person name="Nozaki H."/>
            <person name="Olson B.J."/>
        </authorList>
    </citation>
    <scope>NUCLEOTIDE SEQUENCE [LARGE SCALE GENOMIC DNA]</scope>
    <source>
        <strain evidence="3">NIES-2863</strain>
    </source>
</reference>
<dbReference type="PANTHER" id="PTHR24305:SF166">
    <property type="entry name" value="CYTOCHROME P450 12A4, MITOCHONDRIAL-RELATED"/>
    <property type="match status" value="1"/>
</dbReference>
<dbReference type="GO" id="GO:0004497">
    <property type="term" value="F:monooxygenase activity"/>
    <property type="evidence" value="ECO:0007669"/>
    <property type="project" value="InterPro"/>
</dbReference>
<dbReference type="InterPro" id="IPR001128">
    <property type="entry name" value="Cyt_P450"/>
</dbReference>
<dbReference type="OrthoDB" id="1470350at2759"/>
<evidence type="ECO:0008006" key="4">
    <source>
        <dbReference type="Google" id="ProtNLM"/>
    </source>
</evidence>
<dbReference type="STRING" id="33097.A0A150FU13"/>
<dbReference type="Gene3D" id="1.10.630.10">
    <property type="entry name" value="Cytochrome P450"/>
    <property type="match status" value="1"/>
</dbReference>
<gene>
    <name evidence="2" type="ORF">GPECTOR_780g960</name>
</gene>
<evidence type="ECO:0000313" key="2">
    <source>
        <dbReference type="EMBL" id="KXZ41113.1"/>
    </source>
</evidence>
<name>A0A150FU13_GONPE</name>
<keyword evidence="3" id="KW-1185">Reference proteome</keyword>
<dbReference type="Proteomes" id="UP000075714">
    <property type="component" value="Unassembled WGS sequence"/>
</dbReference>
<sequence>MGPQATEDGGRGLSDEELWEDVHDIMGAGHETTATTTAALIYCVSAHPEVRQRLEAEMDAVLGGWVGRGVCVWVCV</sequence>
<organism evidence="2 3">
    <name type="scientific">Gonium pectorale</name>
    <name type="common">Green alga</name>
    <dbReference type="NCBI Taxonomy" id="33097"/>
    <lineage>
        <taxon>Eukaryota</taxon>
        <taxon>Viridiplantae</taxon>
        <taxon>Chlorophyta</taxon>
        <taxon>core chlorophytes</taxon>
        <taxon>Chlorophyceae</taxon>
        <taxon>CS clade</taxon>
        <taxon>Chlamydomonadales</taxon>
        <taxon>Volvocaceae</taxon>
        <taxon>Gonium</taxon>
    </lineage>
</organism>
<comment type="caution">
    <text evidence="2">The sequence shown here is derived from an EMBL/GenBank/DDBJ whole genome shotgun (WGS) entry which is preliminary data.</text>
</comment>
<evidence type="ECO:0000313" key="3">
    <source>
        <dbReference type="Proteomes" id="UP000075714"/>
    </source>
</evidence>
<accession>A0A150FU13</accession>
<comment type="similarity">
    <text evidence="1">Belongs to the cytochrome P450 family.</text>
</comment>
<protein>
    <recommendedName>
        <fullName evidence="4">Cytochrome P450</fullName>
    </recommendedName>
</protein>
<dbReference type="EMBL" id="LSYV01000776">
    <property type="protein sequence ID" value="KXZ41113.1"/>
    <property type="molecule type" value="Genomic_DNA"/>
</dbReference>
<dbReference type="InterPro" id="IPR036396">
    <property type="entry name" value="Cyt_P450_sf"/>
</dbReference>
<dbReference type="GO" id="GO:0005506">
    <property type="term" value="F:iron ion binding"/>
    <property type="evidence" value="ECO:0007669"/>
    <property type="project" value="InterPro"/>
</dbReference>
<dbReference type="Pfam" id="PF00067">
    <property type="entry name" value="p450"/>
    <property type="match status" value="1"/>
</dbReference>
<dbReference type="PANTHER" id="PTHR24305">
    <property type="entry name" value="CYTOCHROME P450"/>
    <property type="match status" value="1"/>
</dbReference>
<dbReference type="AlphaFoldDB" id="A0A150FU13"/>
<dbReference type="SUPFAM" id="SSF48264">
    <property type="entry name" value="Cytochrome P450"/>
    <property type="match status" value="1"/>
</dbReference>
<dbReference type="GO" id="GO:0020037">
    <property type="term" value="F:heme binding"/>
    <property type="evidence" value="ECO:0007669"/>
    <property type="project" value="InterPro"/>
</dbReference>
<dbReference type="PRINTS" id="PR00463">
    <property type="entry name" value="EP450I"/>
</dbReference>